<feature type="compositionally biased region" description="Polar residues" evidence="14">
    <location>
        <begin position="699"/>
        <end position="710"/>
    </location>
</feature>
<comment type="pathway">
    <text evidence="1">Nucleotide-sugar biosynthesis; UDP-alpha-D-glucuronate biosynthesis; UDP-alpha-D-glucuronate from UDP-alpha-D-glucose: step 1/1.</text>
</comment>
<dbReference type="Gene3D" id="3.40.50.720">
    <property type="entry name" value="NAD(P)-binding Rossmann-like Domain"/>
    <property type="match status" value="2"/>
</dbReference>
<dbReference type="GO" id="GO:0003979">
    <property type="term" value="F:UDP-glucose 6-dehydrogenase activity"/>
    <property type="evidence" value="ECO:0007669"/>
    <property type="project" value="UniProtKB-EC"/>
</dbReference>
<accession>A0A7J6N1J1</accession>
<evidence type="ECO:0000313" key="17">
    <source>
        <dbReference type="Proteomes" id="UP000591131"/>
    </source>
</evidence>
<comment type="similarity">
    <text evidence="3">Belongs to the universal ribosomal protein uS17 family.</text>
</comment>
<dbReference type="SUPFAM" id="SSF48179">
    <property type="entry name" value="6-phosphogluconate dehydrogenase C-terminal domain-like"/>
    <property type="match status" value="1"/>
</dbReference>
<feature type="binding site" evidence="12">
    <location>
        <position position="1666"/>
    </location>
    <ligand>
        <name>NAD(+)</name>
        <dbReference type="ChEBI" id="CHEBI:57540"/>
    </ligand>
</feature>
<dbReference type="Pfam" id="PF03721">
    <property type="entry name" value="UDPG_MGDP_dh_N"/>
    <property type="match status" value="1"/>
</dbReference>
<evidence type="ECO:0000256" key="6">
    <source>
        <dbReference type="ARBA" id="ARBA00022980"/>
    </source>
</evidence>
<dbReference type="OrthoDB" id="5059218at2759"/>
<feature type="repeat" description="RCC1" evidence="13">
    <location>
        <begin position="216"/>
        <end position="265"/>
    </location>
</feature>
<feature type="binding site" evidence="12">
    <location>
        <begin position="1596"/>
        <end position="1599"/>
    </location>
    <ligand>
        <name>NAD(+)</name>
        <dbReference type="ChEBI" id="CHEBI:57540"/>
    </ligand>
</feature>
<comment type="similarity">
    <text evidence="2">Belongs to the UDP-glucose/GDP-mannose dehydrogenase family.</text>
</comment>
<dbReference type="Pfam" id="PF00415">
    <property type="entry name" value="RCC1"/>
    <property type="match status" value="1"/>
</dbReference>
<evidence type="ECO:0000256" key="2">
    <source>
        <dbReference type="ARBA" id="ARBA00006601"/>
    </source>
</evidence>
<dbReference type="EC" id="1.1.1.22" evidence="4"/>
<dbReference type="EMBL" id="JAAPAO010000008">
    <property type="protein sequence ID" value="KAF4677778.1"/>
    <property type="molecule type" value="Genomic_DNA"/>
</dbReference>
<dbReference type="GO" id="GO:0006024">
    <property type="term" value="P:glycosaminoglycan biosynthetic process"/>
    <property type="evidence" value="ECO:0007669"/>
    <property type="project" value="TreeGrafter"/>
</dbReference>
<evidence type="ECO:0000256" key="8">
    <source>
        <dbReference type="ARBA" id="ARBA00023027"/>
    </source>
</evidence>
<dbReference type="NCBIfam" id="TIGR03026">
    <property type="entry name" value="NDP-sugDHase"/>
    <property type="match status" value="1"/>
</dbReference>
<dbReference type="Gene3D" id="1.20.5.100">
    <property type="entry name" value="Cytochrome c1, transmembrane anchor, C-terminal"/>
    <property type="match status" value="1"/>
</dbReference>
<feature type="binding site" evidence="12">
    <location>
        <begin position="1332"/>
        <end position="1337"/>
    </location>
    <ligand>
        <name>NAD(+)</name>
        <dbReference type="ChEBI" id="CHEBI:57540"/>
    </ligand>
</feature>
<comment type="catalytic activity">
    <reaction evidence="10">
        <text>UDP-alpha-D-glucose + 2 NAD(+) + H2O = UDP-alpha-D-glucuronate + 2 NADH + 3 H(+)</text>
        <dbReference type="Rhea" id="RHEA:23596"/>
        <dbReference type="ChEBI" id="CHEBI:15377"/>
        <dbReference type="ChEBI" id="CHEBI:15378"/>
        <dbReference type="ChEBI" id="CHEBI:57540"/>
        <dbReference type="ChEBI" id="CHEBI:57945"/>
        <dbReference type="ChEBI" id="CHEBI:58052"/>
        <dbReference type="ChEBI" id="CHEBI:58885"/>
        <dbReference type="EC" id="1.1.1.22"/>
    </reaction>
</comment>
<dbReference type="InterPro" id="IPR036220">
    <property type="entry name" value="UDP-Glc/GDP-Man_DH_C_sf"/>
</dbReference>
<dbReference type="PIRSF" id="PIRSF000124">
    <property type="entry name" value="UDPglc_GDPman_dh"/>
    <property type="match status" value="1"/>
</dbReference>
<dbReference type="Gene3D" id="2.40.50.1000">
    <property type="match status" value="1"/>
</dbReference>
<dbReference type="GO" id="GO:0051287">
    <property type="term" value="F:NAD binding"/>
    <property type="evidence" value="ECO:0007669"/>
    <property type="project" value="InterPro"/>
</dbReference>
<evidence type="ECO:0000256" key="12">
    <source>
        <dbReference type="PIRSR" id="PIRSR500133-3"/>
    </source>
</evidence>
<feature type="compositionally biased region" description="Polar residues" evidence="14">
    <location>
        <begin position="677"/>
        <end position="686"/>
    </location>
</feature>
<dbReference type="SUPFAM" id="SSF50985">
    <property type="entry name" value="RCC1/BLIP-II"/>
    <property type="match status" value="1"/>
</dbReference>
<evidence type="ECO:0000256" key="13">
    <source>
        <dbReference type="PROSITE-ProRule" id="PRU00235"/>
    </source>
</evidence>
<dbReference type="InterPro" id="IPR000408">
    <property type="entry name" value="Reg_chr_condens"/>
</dbReference>
<dbReference type="SMART" id="SM00984">
    <property type="entry name" value="UDPG_MGDP_dh_C"/>
    <property type="match status" value="1"/>
</dbReference>
<feature type="binding site" evidence="12">
    <location>
        <position position="1362"/>
    </location>
    <ligand>
        <name>NAD(+)</name>
        <dbReference type="ChEBI" id="CHEBI:57540"/>
    </ligand>
</feature>
<dbReference type="InterPro" id="IPR012340">
    <property type="entry name" value="NA-bd_OB-fold"/>
</dbReference>
<evidence type="ECO:0000256" key="10">
    <source>
        <dbReference type="ARBA" id="ARBA00047473"/>
    </source>
</evidence>
<dbReference type="SUPFAM" id="SSF50249">
    <property type="entry name" value="Nucleic acid-binding proteins"/>
    <property type="match status" value="1"/>
</dbReference>
<feature type="compositionally biased region" description="Pro residues" evidence="14">
    <location>
        <begin position="642"/>
        <end position="655"/>
    </location>
</feature>
<feature type="region of interest" description="Disordered" evidence="14">
    <location>
        <begin position="805"/>
        <end position="857"/>
    </location>
</feature>
<dbReference type="GO" id="GO:1990904">
    <property type="term" value="C:ribonucleoprotein complex"/>
    <property type="evidence" value="ECO:0007669"/>
    <property type="project" value="UniProtKB-KW"/>
</dbReference>
<dbReference type="Pfam" id="PF00984">
    <property type="entry name" value="UDPG_MGDP_dh"/>
    <property type="match status" value="1"/>
</dbReference>
<keyword evidence="8 12" id="KW-0520">NAD</keyword>
<dbReference type="FunFam" id="3.40.50.720:FF:000114">
    <property type="entry name" value="UDP-glucose 6-dehydrogenase"/>
    <property type="match status" value="1"/>
</dbReference>
<dbReference type="GO" id="GO:0005840">
    <property type="term" value="C:ribosome"/>
    <property type="evidence" value="ECO:0007669"/>
    <property type="project" value="UniProtKB-KW"/>
</dbReference>
<dbReference type="InterPro" id="IPR000266">
    <property type="entry name" value="Ribosomal_uS17"/>
</dbReference>
<keyword evidence="7" id="KW-0560">Oxidoreductase</keyword>
<dbReference type="InterPro" id="IPR001732">
    <property type="entry name" value="UDP-Glc/GDP-Man_DH_N"/>
</dbReference>
<feature type="repeat" description="RCC1" evidence="13">
    <location>
        <begin position="109"/>
        <end position="162"/>
    </location>
</feature>
<dbReference type="PIRSF" id="PIRSF500133">
    <property type="entry name" value="UDPglc_DH_euk"/>
    <property type="match status" value="1"/>
</dbReference>
<dbReference type="FunFam" id="2.40.50.1000:FF:000004">
    <property type="entry name" value="40S ribosomal proteins S11"/>
    <property type="match status" value="1"/>
</dbReference>
<dbReference type="UniPathway" id="UPA00038">
    <property type="reaction ID" value="UER00491"/>
</dbReference>
<feature type="domain" description="UDP-glucose/GDP-mannose dehydrogenase C-terminal" evidence="15">
    <location>
        <begin position="1652"/>
        <end position="1765"/>
    </location>
</feature>
<organism evidence="16 17">
    <name type="scientific">Perkinsus chesapeaki</name>
    <name type="common">Clam parasite</name>
    <name type="synonym">Perkinsus andrewsi</name>
    <dbReference type="NCBI Taxonomy" id="330153"/>
    <lineage>
        <taxon>Eukaryota</taxon>
        <taxon>Sar</taxon>
        <taxon>Alveolata</taxon>
        <taxon>Perkinsozoa</taxon>
        <taxon>Perkinsea</taxon>
        <taxon>Perkinsida</taxon>
        <taxon>Perkinsidae</taxon>
        <taxon>Perkinsus</taxon>
    </lineage>
</organism>
<dbReference type="GO" id="GO:0006412">
    <property type="term" value="P:translation"/>
    <property type="evidence" value="ECO:0007669"/>
    <property type="project" value="InterPro"/>
</dbReference>
<dbReference type="NCBIfam" id="TIGR03630">
    <property type="entry name" value="uS17_arch"/>
    <property type="match status" value="1"/>
</dbReference>
<dbReference type="InterPro" id="IPR009091">
    <property type="entry name" value="RCC1/BLIP-II"/>
</dbReference>
<dbReference type="GO" id="GO:0006065">
    <property type="term" value="P:UDP-glucuronate biosynthetic process"/>
    <property type="evidence" value="ECO:0007669"/>
    <property type="project" value="UniProtKB-UniPathway"/>
</dbReference>
<evidence type="ECO:0000256" key="7">
    <source>
        <dbReference type="ARBA" id="ARBA00023002"/>
    </source>
</evidence>
<dbReference type="Pfam" id="PF00366">
    <property type="entry name" value="Ribosomal_S17"/>
    <property type="match status" value="1"/>
</dbReference>
<sequence>MEPSDVRASRPLDKLLALAGEGEQPAITGDDLVSCGKYSKALFEEVLVGAPPLGLYTWGKTTNLTLGYGQFSHSAAQDRARRVALPNGEVPSSVVSCSAFHTVCVCESGHVAVWGFGQGYRLGVGDDQSKVDPVIIDPAKFLGVPIVKAQASVDNTMLLDAEGGVYVTGSNRFGQCGRSKHWEVCKAPTILKHLVGPCSDIAAGDKHCIAVDAGSQQVLAWGDNSAGQLGVDFTQGSVDPQVVSRLKGVGKVFANGTLSAALRGNGSELYIWGGGACPLPTRVRVEATSGEGKVDNGWTVQAISGAVFVSVALPRGSNRVVLLSALGDLYTVDMPSVKDAKAQGGHSLVARFAHHFGPDITAHSVCIYGEQCLVQLEDGRVLASRLRDLTEWTDAGAEVGVAQAVAIGGSPAHAIALVRANLPDIPAPLPGRVPGLQETAQRKLAVSSIHSWSIVRLAWELCVLDSLQCGFVRFPLLVDYCLVMLLTNLPLLYAQSPDALLKLLKCLSPLLRLVADRKEHAQLSLFHRGAFDRPSDILDRLLDSEDFVRHMEEFIEADFYGEDGTAGMQEQINVDEPAEGRPRTNSTSRVGGSLESLEARQQKRLKKVLREQEKVLVAGEATRKPSSSGEHQWKEVQTGHPKAPPKSGPPPPVPMSPRRSIEPAAAVTVVSPRRRTSSGVSDSGPQPRTPTLGDFIFSTGPSRESTSSRSCPWAKSPPKQGESLSKVLQEQRLAAAAASSSSSSSSSFRHVSDRCSWGMDATPGARRASAMAAVIEEEREAQEAIRLVEEFERSEREARRLAAMEEAAGLGREGRGDERSGGHGRRGNSGGKGKGNRRGGRWEGGHRHPGTSLALCASPPGIRPRSVMLMASDFTPLVLSHRTVQVLSYGEAEELSRTVLLANMPFPQFNGQQNSDAHEITIIKFYHKWLSEYGTVKKVEPCDPPGSLICTFTHRDAALRAVTAMHQSCPVVAGSRGGAREAQVLASLASSRRKLHSVEGRQFYSYDSMLPFTTTSGLATDKRASIAVCIKNIPPTSSRGEICAVIGYFARSAYVPPEAQPRGKVTCYFRCAGEAYLVMAAINYACRDGPLYLAEETYRNFFPRTWITGRVCACRVKGDFVAKSRKQLPSVAPLLATARDPAKALGILLDMTRQRIEEDITPASGRNRRVTNGRGASESSTSGIGNVRCPPSSARSTPRSSEPLLVPPAAFQDPIGNCLAFNPFALHALRRAYELLLASWYTSGALVLPKPDTGPHYSRGAAPARWVGKTFMNLLPMYEGIGLQQQTPTKENVLCDLGSMTATTFTDYDTNGGGPAVSPIRTICTTRICCIGAGYVGGPTMAMIAYKCPHIQVCVVDVSEPRIAAWNSNNLPIYEPGLAEIVKHCRGRNLHFSTNVGAAIADCDIIFVSVNTPTKKYGHGAGRAANLAPWEGAGRTIAAHSRGPKIIIEKSTVPVRTAAALQRVLDGQGTSQKYVILSNPEFLAEGTAMADLADPDRVLIGGPQNSDGRFSIDVIADVYANWVPRERIITTNLWSSELSKLVANAFLAQRVSSINAISMLCEKTGADVSEVAHAIGTDSRIGPKFLNASVGFGGSCFQKDILNLVYLCEQFNLPEVARYWRQVVEMNELQKTHFVQKIIHSMFNTVQGKKICILGFAFKKDTGDTRESAALSICAQLMHDGALLHVYDPQVTREQALLEFSDHGMSFDFDKQFITADQPASAASESHAIVVLTEWDMFKELPYEEYFNTMVKPAFIFDGRNILNHQSLVRIGFEVHAIGRAVRGRLSAKSLYPTSPRSIPIDIHPRLIMADQHEKAFQKQDAVFLGNKRALKSKKGLRWFKNVGLGFQTPKEAIEGTYIDKKCPFTGNVSIRGRIFRGMVISNKMQRTIVVRRHYLHYIKKYNRFEKRHSNTAVHCSPCFEAKEGDIVTCGQCRPLSKTVRFNVLKLEKNQIFGTAKKQFRLF</sequence>
<keyword evidence="6" id="KW-0689">Ribosomal protein</keyword>
<feature type="binding site" evidence="12">
    <location>
        <begin position="1410"/>
        <end position="1414"/>
    </location>
    <ligand>
        <name>NAD(+)</name>
        <dbReference type="ChEBI" id="CHEBI:57540"/>
    </ligand>
</feature>
<dbReference type="GO" id="GO:0003735">
    <property type="term" value="F:structural constituent of ribosome"/>
    <property type="evidence" value="ECO:0007669"/>
    <property type="project" value="InterPro"/>
</dbReference>
<feature type="active site" description="Nucleophile" evidence="11">
    <location>
        <position position="1596"/>
    </location>
</feature>
<reference evidence="16 17" key="1">
    <citation type="submission" date="2020-04" db="EMBL/GenBank/DDBJ databases">
        <title>Perkinsus chesapeaki whole genome sequence.</title>
        <authorList>
            <person name="Bogema D.R."/>
        </authorList>
    </citation>
    <scope>NUCLEOTIDE SEQUENCE [LARGE SCALE GENOMIC DNA]</scope>
    <source>
        <strain evidence="16">ATCC PRA-425</strain>
    </source>
</reference>
<dbReference type="PANTHER" id="PTHR11374:SF3">
    <property type="entry name" value="UDP-GLUCOSE 6-DEHYDROGENASE"/>
    <property type="match status" value="1"/>
</dbReference>
<evidence type="ECO:0000256" key="4">
    <source>
        <dbReference type="ARBA" id="ARBA00012954"/>
    </source>
</evidence>
<dbReference type="InterPro" id="IPR036291">
    <property type="entry name" value="NAD(P)-bd_dom_sf"/>
</dbReference>
<evidence type="ECO:0000313" key="16">
    <source>
        <dbReference type="EMBL" id="KAF4677778.1"/>
    </source>
</evidence>
<evidence type="ECO:0000256" key="14">
    <source>
        <dbReference type="SAM" id="MobiDB-lite"/>
    </source>
</evidence>
<feature type="region of interest" description="Disordered" evidence="14">
    <location>
        <begin position="573"/>
        <end position="603"/>
    </location>
</feature>
<feature type="region of interest" description="Disordered" evidence="14">
    <location>
        <begin position="616"/>
        <end position="724"/>
    </location>
</feature>
<dbReference type="InterPro" id="IPR017476">
    <property type="entry name" value="UDP-Glc/GDP-Man"/>
</dbReference>
<protein>
    <recommendedName>
        <fullName evidence="5">UDP-glucose 6-dehydrogenase</fullName>
        <ecNumber evidence="4">1.1.1.22</ecNumber>
    </recommendedName>
</protein>
<name>A0A7J6N1J1_PERCH</name>
<dbReference type="Proteomes" id="UP000591131">
    <property type="component" value="Unassembled WGS sequence"/>
</dbReference>
<proteinExistence type="inferred from homology"/>
<feature type="binding site" evidence="12">
    <location>
        <position position="1485"/>
    </location>
    <ligand>
        <name>NAD(+)</name>
        <dbReference type="ChEBI" id="CHEBI:57540"/>
    </ligand>
</feature>
<evidence type="ECO:0000259" key="15">
    <source>
        <dbReference type="SMART" id="SM00984"/>
    </source>
</evidence>
<feature type="repeat" description="RCC1" evidence="13">
    <location>
        <begin position="163"/>
        <end position="214"/>
    </location>
</feature>
<evidence type="ECO:0000256" key="5">
    <source>
        <dbReference type="ARBA" id="ARBA00015132"/>
    </source>
</evidence>
<dbReference type="SUPFAM" id="SSF52413">
    <property type="entry name" value="UDP-glucose/GDP-mannose dehydrogenase C-terminal domain"/>
    <property type="match status" value="1"/>
</dbReference>
<dbReference type="InterPro" id="IPR028333">
    <property type="entry name" value="Ribosomal_uS17_arc/euk"/>
</dbReference>
<comment type="caution">
    <text evidence="16">The sequence shown here is derived from an EMBL/GenBank/DDBJ whole genome shotgun (WGS) entry which is preliminary data.</text>
</comment>
<evidence type="ECO:0000256" key="11">
    <source>
        <dbReference type="PIRSR" id="PIRSR500133-1"/>
    </source>
</evidence>
<keyword evidence="17" id="KW-1185">Reference proteome</keyword>
<feature type="compositionally biased region" description="Basic and acidic residues" evidence="14">
    <location>
        <begin position="812"/>
        <end position="821"/>
    </location>
</feature>
<evidence type="ECO:0000256" key="9">
    <source>
        <dbReference type="ARBA" id="ARBA00023274"/>
    </source>
</evidence>
<dbReference type="InterPro" id="IPR032440">
    <property type="entry name" value="Ribosomal_uS17_N"/>
</dbReference>
<dbReference type="PROSITE" id="PS50012">
    <property type="entry name" value="RCC1_3"/>
    <property type="match status" value="3"/>
</dbReference>
<dbReference type="SUPFAM" id="SSF51735">
    <property type="entry name" value="NAD(P)-binding Rossmann-fold domains"/>
    <property type="match status" value="1"/>
</dbReference>
<evidence type="ECO:0000256" key="3">
    <source>
        <dbReference type="ARBA" id="ARBA00010254"/>
    </source>
</evidence>
<feature type="region of interest" description="Disordered" evidence="14">
    <location>
        <begin position="1158"/>
        <end position="1201"/>
    </location>
</feature>
<dbReference type="Gene3D" id="2.130.10.30">
    <property type="entry name" value="Regulator of chromosome condensation 1/beta-lactamase-inhibitor protein II"/>
    <property type="match status" value="1"/>
</dbReference>
<dbReference type="GO" id="GO:0005634">
    <property type="term" value="C:nucleus"/>
    <property type="evidence" value="ECO:0007669"/>
    <property type="project" value="TreeGrafter"/>
</dbReference>
<dbReference type="PANTHER" id="PTHR11374">
    <property type="entry name" value="UDP-GLUCOSE DEHYDROGENASE/UDP-MANNAC DEHYDROGENASE"/>
    <property type="match status" value="1"/>
</dbReference>
<dbReference type="InterPro" id="IPR028356">
    <property type="entry name" value="UDPglc_DH_euk"/>
</dbReference>
<feature type="compositionally biased region" description="Low complexity" evidence="14">
    <location>
        <begin position="1188"/>
        <end position="1201"/>
    </location>
</feature>
<dbReference type="PRINTS" id="PR00973">
    <property type="entry name" value="RIBOSOMALS17"/>
</dbReference>
<dbReference type="CDD" id="cd00364">
    <property type="entry name" value="Ribosomal_uS17"/>
    <property type="match status" value="1"/>
</dbReference>
<dbReference type="InterPro" id="IPR008927">
    <property type="entry name" value="6-PGluconate_DH-like_C_sf"/>
</dbReference>
<dbReference type="Pfam" id="PF03720">
    <property type="entry name" value="UDPG_MGDP_dh_C"/>
    <property type="match status" value="1"/>
</dbReference>
<gene>
    <name evidence="16" type="ORF">FOL47_010372</name>
</gene>
<dbReference type="FunFam" id="1.20.5.100:FF:000001">
    <property type="entry name" value="UDP-glucose 6-dehydrogenase"/>
    <property type="match status" value="1"/>
</dbReference>
<feature type="binding site" evidence="12">
    <location>
        <begin position="1451"/>
        <end position="1452"/>
    </location>
    <ligand>
        <name>NAD(+)</name>
        <dbReference type="ChEBI" id="CHEBI:57540"/>
    </ligand>
</feature>
<dbReference type="InterPro" id="IPR014027">
    <property type="entry name" value="UDP-Glc/GDP-Man_DH_C"/>
</dbReference>
<dbReference type="Pfam" id="PF16205">
    <property type="entry name" value="Ribosomal_S17_N"/>
    <property type="match status" value="1"/>
</dbReference>
<evidence type="ECO:0000256" key="1">
    <source>
        <dbReference type="ARBA" id="ARBA00004701"/>
    </source>
</evidence>
<feature type="binding site" evidence="12">
    <location>
        <position position="1357"/>
    </location>
    <ligand>
        <name>NAD(+)</name>
        <dbReference type="ChEBI" id="CHEBI:57540"/>
    </ligand>
</feature>
<dbReference type="InterPro" id="IPR014026">
    <property type="entry name" value="UDP-Glc/GDP-Man_DH_dimer"/>
</dbReference>
<dbReference type="FunFam" id="3.40.50.720:FF:000032">
    <property type="entry name" value="UDP-glucose 6-dehydrogenase"/>
    <property type="match status" value="1"/>
</dbReference>
<keyword evidence="9" id="KW-0687">Ribonucleoprotein</keyword>